<keyword evidence="1" id="KW-0687">Ribonucleoprotein</keyword>
<dbReference type="GO" id="GO:0034715">
    <property type="term" value="C:pICln-Sm protein complex"/>
    <property type="evidence" value="ECO:0007669"/>
    <property type="project" value="TreeGrafter"/>
</dbReference>
<reference evidence="2" key="2">
    <citation type="submission" date="2025-09" db="UniProtKB">
        <authorList>
            <consortium name="Ensembl"/>
        </authorList>
    </citation>
    <scope>IDENTIFICATION</scope>
</reference>
<dbReference type="PANTHER" id="PTHR11021:SF0">
    <property type="entry name" value="SMALL NUCLEAR RIBONUCLEOPROTEIN F"/>
    <property type="match status" value="1"/>
</dbReference>
<comment type="subcellular location">
    <subcellularLocation>
        <location evidence="1">Nucleus</location>
    </subcellularLocation>
</comment>
<evidence type="ECO:0000256" key="1">
    <source>
        <dbReference type="PIRNR" id="PIRNR006609"/>
    </source>
</evidence>
<evidence type="ECO:0000313" key="2">
    <source>
        <dbReference type="Ensembl" id="ENSGEVP00005004463.1"/>
    </source>
</evidence>
<dbReference type="InterPro" id="IPR016487">
    <property type="entry name" value="Lsm6/sSmF"/>
</dbReference>
<dbReference type="Proteomes" id="UP000694390">
    <property type="component" value="Unassembled WGS sequence"/>
</dbReference>
<keyword evidence="1" id="KW-0508">mRNA splicing</keyword>
<organism evidence="2 3">
    <name type="scientific">Gopherus evgoodei</name>
    <name type="common">Goodes thornscrub tortoise</name>
    <dbReference type="NCBI Taxonomy" id="1825980"/>
    <lineage>
        <taxon>Eukaryota</taxon>
        <taxon>Metazoa</taxon>
        <taxon>Chordata</taxon>
        <taxon>Craniata</taxon>
        <taxon>Vertebrata</taxon>
        <taxon>Euteleostomi</taxon>
        <taxon>Archelosauria</taxon>
        <taxon>Testudinata</taxon>
        <taxon>Testudines</taxon>
        <taxon>Cryptodira</taxon>
        <taxon>Durocryptodira</taxon>
        <taxon>Testudinoidea</taxon>
        <taxon>Testudinidae</taxon>
        <taxon>Gopherus</taxon>
    </lineage>
</organism>
<dbReference type="GO" id="GO:0005685">
    <property type="term" value="C:U1 snRNP"/>
    <property type="evidence" value="ECO:0007669"/>
    <property type="project" value="TreeGrafter"/>
</dbReference>
<protein>
    <submittedName>
        <fullName evidence="2">Uncharacterized protein</fullName>
    </submittedName>
</protein>
<dbReference type="Ensembl" id="ENSGEVT00005004656.1">
    <property type="protein sequence ID" value="ENSGEVP00005004463.1"/>
    <property type="gene ID" value="ENSGEVG00005003203.1"/>
</dbReference>
<keyword evidence="1" id="KW-0747">Spliceosome</keyword>
<keyword evidence="1" id="KW-0694">RNA-binding</keyword>
<dbReference type="GO" id="GO:0003723">
    <property type="term" value="F:RNA binding"/>
    <property type="evidence" value="ECO:0007669"/>
    <property type="project" value="UniProtKB-UniRule"/>
</dbReference>
<dbReference type="GO" id="GO:0000398">
    <property type="term" value="P:mRNA splicing, via spliceosome"/>
    <property type="evidence" value="ECO:0007669"/>
    <property type="project" value="InterPro"/>
</dbReference>
<name>A0A8C4VNJ1_9SAUR</name>
<keyword evidence="1" id="KW-0507">mRNA processing</keyword>
<accession>A0A8C4VNJ1</accession>
<proteinExistence type="inferred from homology"/>
<sequence length="110" mass="12415">MSLPLNSKSFLDGLMGKPVMVKLKWEMEYKDTEEYIDGALSGHRVEVLIRCYGTVSYVKLHRITSISFLANLLVLHLHFTFLLKKVLRGGKATSCSIPKDHFKGSLFIVG</sequence>
<keyword evidence="1" id="KW-0539">Nucleus</keyword>
<dbReference type="OrthoDB" id="409625at2759"/>
<keyword evidence="3" id="KW-1185">Reference proteome</keyword>
<evidence type="ECO:0000313" key="3">
    <source>
        <dbReference type="Proteomes" id="UP000694390"/>
    </source>
</evidence>
<dbReference type="PANTHER" id="PTHR11021">
    <property type="entry name" value="SMALL NUCLEAR RIBONUCLEOPROTEIN F SNRNP-F"/>
    <property type="match status" value="1"/>
</dbReference>
<reference evidence="2" key="1">
    <citation type="submission" date="2025-08" db="UniProtKB">
        <authorList>
            <consortium name="Ensembl"/>
        </authorList>
    </citation>
    <scope>IDENTIFICATION</scope>
</reference>
<dbReference type="GO" id="GO:0071013">
    <property type="term" value="C:catalytic step 2 spliceosome"/>
    <property type="evidence" value="ECO:0007669"/>
    <property type="project" value="TreeGrafter"/>
</dbReference>
<comment type="similarity">
    <text evidence="1">Belongs to the snRNP Sm proteins family. SmF/LSm6 subfamily.</text>
</comment>
<dbReference type="AlphaFoldDB" id="A0A8C4VNJ1"/>